<name>A0ABY7NU34_9ACTN</name>
<organism evidence="2 3">
    <name type="scientific">Streptomyces camelliae</name>
    <dbReference type="NCBI Taxonomy" id="3004093"/>
    <lineage>
        <taxon>Bacteria</taxon>
        <taxon>Bacillati</taxon>
        <taxon>Actinomycetota</taxon>
        <taxon>Actinomycetes</taxon>
        <taxon>Kitasatosporales</taxon>
        <taxon>Streptomycetaceae</taxon>
        <taxon>Streptomyces</taxon>
    </lineage>
</organism>
<proteinExistence type="predicted"/>
<gene>
    <name evidence="2" type="ORF">O1G22_02195</name>
</gene>
<dbReference type="Pfam" id="PF00501">
    <property type="entry name" value="AMP-binding"/>
    <property type="match status" value="1"/>
</dbReference>
<dbReference type="EMBL" id="CP115300">
    <property type="protein sequence ID" value="WBO61746.1"/>
    <property type="molecule type" value="Genomic_DNA"/>
</dbReference>
<keyword evidence="3" id="KW-1185">Reference proteome</keyword>
<dbReference type="Gene3D" id="3.40.50.980">
    <property type="match status" value="2"/>
</dbReference>
<dbReference type="SUPFAM" id="SSF56801">
    <property type="entry name" value="Acetyl-CoA synthetase-like"/>
    <property type="match status" value="1"/>
</dbReference>
<reference evidence="2 3" key="1">
    <citation type="submission" date="2022-12" db="EMBL/GenBank/DDBJ databases">
        <authorList>
            <person name="Mo P."/>
        </authorList>
    </citation>
    <scope>NUCLEOTIDE SEQUENCE [LARGE SCALE GENOMIC DNA]</scope>
    <source>
        <strain evidence="2 3">HUAS 2-6</strain>
    </source>
</reference>
<dbReference type="InterPro" id="IPR000873">
    <property type="entry name" value="AMP-dep_synth/lig_dom"/>
</dbReference>
<evidence type="ECO:0000313" key="2">
    <source>
        <dbReference type="EMBL" id="WBO61746.1"/>
    </source>
</evidence>
<dbReference type="InterPro" id="IPR050237">
    <property type="entry name" value="ATP-dep_AMP-bd_enzyme"/>
</dbReference>
<evidence type="ECO:0000313" key="3">
    <source>
        <dbReference type="Proteomes" id="UP001212326"/>
    </source>
</evidence>
<dbReference type="RefSeq" id="WP_270079701.1">
    <property type="nucleotide sequence ID" value="NZ_CP115300.1"/>
</dbReference>
<dbReference type="PANTHER" id="PTHR43767:SF1">
    <property type="entry name" value="NONRIBOSOMAL PEPTIDE SYNTHASE PES1 (EUROFUNG)-RELATED"/>
    <property type="match status" value="1"/>
</dbReference>
<protein>
    <submittedName>
        <fullName evidence="2">AMP-binding protein</fullName>
    </submittedName>
</protein>
<dbReference type="Gene3D" id="2.30.38.10">
    <property type="entry name" value="Luciferase, Domain 3"/>
    <property type="match status" value="1"/>
</dbReference>
<evidence type="ECO:0000259" key="1">
    <source>
        <dbReference type="Pfam" id="PF00501"/>
    </source>
</evidence>
<feature type="domain" description="AMP-dependent synthetase/ligase" evidence="1">
    <location>
        <begin position="32"/>
        <end position="406"/>
    </location>
</feature>
<accession>A0ABY7NU34</accession>
<dbReference type="PANTHER" id="PTHR43767">
    <property type="entry name" value="LONG-CHAIN-FATTY-ACID--COA LIGASE"/>
    <property type="match status" value="1"/>
</dbReference>
<sequence>MLDGCTPLLPETIGRYYDHGYYQGVALPQLLAEHARTDGTRTALVHGDRRLTYRELNRRVDRVAAGFTLRGIRPGDRVIVQLPNVPEFVITVYALMRAGALPVFAPTSHRADEIGYLAHITEAAAYIGPSLHRGFDHANMAAEISHDHPRLRRAFTLDGPDGAQGGFATSPSGCLFFPLRSVDAPSDPDRTYNPNDVAFFMASGASKSVPKLVPRTHNDYAYQTRAAAELIDLGPEDVYLAALPAESNFTFGCPGIVGTLATGGTVVLIDTAGPADALRVIETEKVTVTSLVPAVAQLWLDTLRHGQYSLSSLRLIQVGGARLHPELAARIQRAFGCRLQQIFGIPEGLLSLTRLTDSDEVIHHTQGRPLSPGDEIRITDPDGTDVPAGTPGQLWTRGPSTLRGYYKAPDQNTRAFTPDGFYKTDHIARLTEDDNLVIEGRTDAHSGPREPRHFIR</sequence>
<dbReference type="Proteomes" id="UP001212326">
    <property type="component" value="Chromosome"/>
</dbReference>